<dbReference type="GO" id="GO:0019242">
    <property type="term" value="P:methylglyoxal biosynthetic process"/>
    <property type="evidence" value="ECO:0007669"/>
    <property type="project" value="UniProtKB-UniRule"/>
</dbReference>
<dbReference type="PROSITE" id="PS50042">
    <property type="entry name" value="CNMP_BINDING_3"/>
    <property type="match status" value="1"/>
</dbReference>
<dbReference type="SUPFAM" id="SSF52335">
    <property type="entry name" value="Methylglyoxal synthase-like"/>
    <property type="match status" value="1"/>
</dbReference>
<comment type="function">
    <text evidence="2">Catalyzes the formation of methylglyoxal from dihydroxyacetone phosphate.</text>
</comment>
<comment type="caution">
    <text evidence="5">The sequence shown here is derived from an EMBL/GenBank/DDBJ whole genome shotgun (WGS) entry which is preliminary data.</text>
</comment>
<dbReference type="Gene3D" id="2.60.120.10">
    <property type="entry name" value="Jelly Rolls"/>
    <property type="match status" value="1"/>
</dbReference>
<gene>
    <name evidence="2" type="primary">mgsA</name>
    <name evidence="5" type="ORF">ENN98_01160</name>
</gene>
<feature type="binding site" evidence="2">
    <location>
        <position position="137"/>
    </location>
    <ligand>
        <name>substrate</name>
    </ligand>
</feature>
<feature type="domain" description="MGS-like" evidence="4">
    <location>
        <begin position="117"/>
        <end position="253"/>
    </location>
</feature>
<name>A0A7C2XMZ1_9BACT</name>
<dbReference type="InterPro" id="IPR018490">
    <property type="entry name" value="cNMP-bd_dom_sf"/>
</dbReference>
<feature type="active site" description="Proton donor/acceptor" evidence="2">
    <location>
        <position position="186"/>
    </location>
</feature>
<dbReference type="GO" id="GO:0008929">
    <property type="term" value="F:methylglyoxal synthase activity"/>
    <property type="evidence" value="ECO:0007669"/>
    <property type="project" value="UniProtKB-UniRule"/>
</dbReference>
<dbReference type="InterPro" id="IPR036914">
    <property type="entry name" value="MGS-like_dom_sf"/>
</dbReference>
<feature type="domain" description="Cyclic nucleotide-binding" evidence="3">
    <location>
        <begin position="27"/>
        <end position="95"/>
    </location>
</feature>
<dbReference type="InterPro" id="IPR004363">
    <property type="entry name" value="Methylgl_synth"/>
</dbReference>
<proteinExistence type="inferred from homology"/>
<dbReference type="SUPFAM" id="SSF51206">
    <property type="entry name" value="cAMP-binding domain-like"/>
    <property type="match status" value="1"/>
</dbReference>
<dbReference type="Pfam" id="PF02142">
    <property type="entry name" value="MGS"/>
    <property type="match status" value="1"/>
</dbReference>
<feature type="binding site" evidence="2">
    <location>
        <position position="133"/>
    </location>
    <ligand>
        <name>substrate</name>
    </ligand>
</feature>
<dbReference type="PANTHER" id="PTHR30492:SF0">
    <property type="entry name" value="METHYLGLYOXAL SYNTHASE"/>
    <property type="match status" value="1"/>
</dbReference>
<evidence type="ECO:0000259" key="3">
    <source>
        <dbReference type="PROSITE" id="PS50042"/>
    </source>
</evidence>
<dbReference type="EC" id="4.2.3.3" evidence="2"/>
<keyword evidence="2 5" id="KW-0456">Lyase</keyword>
<dbReference type="EMBL" id="DSDS01000027">
    <property type="protein sequence ID" value="HET97316.1"/>
    <property type="molecule type" value="Genomic_DNA"/>
</dbReference>
<protein>
    <recommendedName>
        <fullName evidence="2">Methylglyoxal synthase</fullName>
        <shortName evidence="2">MGS</shortName>
        <ecNumber evidence="2">4.2.3.3</ecNumber>
    </recommendedName>
</protein>
<comment type="catalytic activity">
    <reaction evidence="2">
        <text>dihydroxyacetone phosphate = methylglyoxal + phosphate</text>
        <dbReference type="Rhea" id="RHEA:17937"/>
        <dbReference type="ChEBI" id="CHEBI:17158"/>
        <dbReference type="ChEBI" id="CHEBI:43474"/>
        <dbReference type="ChEBI" id="CHEBI:57642"/>
        <dbReference type="EC" id="4.2.3.3"/>
    </reaction>
</comment>
<organism evidence="5">
    <name type="scientific">Desulfurivibrio alkaliphilus</name>
    <dbReference type="NCBI Taxonomy" id="427923"/>
    <lineage>
        <taxon>Bacteria</taxon>
        <taxon>Pseudomonadati</taxon>
        <taxon>Thermodesulfobacteriota</taxon>
        <taxon>Desulfobulbia</taxon>
        <taxon>Desulfobulbales</taxon>
        <taxon>Desulfobulbaceae</taxon>
        <taxon>Desulfurivibrio</taxon>
    </lineage>
</organism>
<feature type="binding site" evidence="2">
    <location>
        <position position="213"/>
    </location>
    <ligand>
        <name>substrate</name>
    </ligand>
</feature>
<evidence type="ECO:0000256" key="1">
    <source>
        <dbReference type="ARBA" id="ARBA00006287"/>
    </source>
</evidence>
<comment type="caution">
    <text evidence="2">Lacks conserved residue(s) required for the propagation of feature annotation.</text>
</comment>
<dbReference type="Gene3D" id="3.40.50.1380">
    <property type="entry name" value="Methylglyoxal synthase-like domain"/>
    <property type="match status" value="1"/>
</dbReference>
<dbReference type="CDD" id="cd00038">
    <property type="entry name" value="CAP_ED"/>
    <property type="match status" value="1"/>
</dbReference>
<dbReference type="NCBIfam" id="NF003559">
    <property type="entry name" value="PRK05234.1"/>
    <property type="match status" value="1"/>
</dbReference>
<dbReference type="InterPro" id="IPR011607">
    <property type="entry name" value="MGS-like_dom"/>
</dbReference>
<evidence type="ECO:0000313" key="5">
    <source>
        <dbReference type="EMBL" id="HET97316.1"/>
    </source>
</evidence>
<evidence type="ECO:0000259" key="4">
    <source>
        <dbReference type="PROSITE" id="PS51855"/>
    </source>
</evidence>
<dbReference type="SMART" id="SM00851">
    <property type="entry name" value="MGS"/>
    <property type="match status" value="1"/>
</dbReference>
<feature type="binding site" evidence="2">
    <location>
        <begin position="180"/>
        <end position="181"/>
    </location>
    <ligand>
        <name>substrate</name>
    </ligand>
</feature>
<dbReference type="AlphaFoldDB" id="A0A7C2XMZ1"/>
<sequence>MFEQADMERWAQELAAERRIFAPFTELIRRGEPSDRIIVLVRGTVEVILRKERILLTGPTWLGEIGFLGDLPAGADVRTVDEVLVYIVKREEIRRWGRERPESFSAFYTSLSQVAIRRLSGEFHSGYCAVIAHDARKKELLQLIGNNEEFFRRCSLIATASTGLRIEQELNLPVARRALSGPHGGDQEIGALVSRGLVEAVFFYRDPLWAPPHHADVNALIRICELTNVPLATNEATAQLLINGLMQKVSEPG</sequence>
<comment type="similarity">
    <text evidence="1 2">Belongs to the methylglyoxal synthase family.</text>
</comment>
<dbReference type="GO" id="GO:0005829">
    <property type="term" value="C:cytosol"/>
    <property type="evidence" value="ECO:0007669"/>
    <property type="project" value="TreeGrafter"/>
</dbReference>
<dbReference type="InterPro" id="IPR014710">
    <property type="entry name" value="RmlC-like_jellyroll"/>
</dbReference>
<dbReference type="PANTHER" id="PTHR30492">
    <property type="entry name" value="METHYLGLYOXAL SYNTHASE"/>
    <property type="match status" value="1"/>
</dbReference>
<dbReference type="InterPro" id="IPR000595">
    <property type="entry name" value="cNMP-bd_dom"/>
</dbReference>
<dbReference type="Pfam" id="PF00027">
    <property type="entry name" value="cNMP_binding"/>
    <property type="match status" value="1"/>
</dbReference>
<dbReference type="PROSITE" id="PS51855">
    <property type="entry name" value="MGS"/>
    <property type="match status" value="1"/>
</dbReference>
<dbReference type="HAMAP" id="MF_00549">
    <property type="entry name" value="Methylglyoxal_synth"/>
    <property type="match status" value="1"/>
</dbReference>
<dbReference type="Proteomes" id="UP000885986">
    <property type="component" value="Unassembled WGS sequence"/>
</dbReference>
<dbReference type="SMART" id="SM00100">
    <property type="entry name" value="cNMP"/>
    <property type="match status" value="1"/>
</dbReference>
<accession>A0A7C2XMZ1</accession>
<reference evidence="5" key="1">
    <citation type="journal article" date="2020" name="mSystems">
        <title>Genome- and Community-Level Interaction Insights into Carbon Utilization and Element Cycling Functions of Hydrothermarchaeota in Hydrothermal Sediment.</title>
        <authorList>
            <person name="Zhou Z."/>
            <person name="Liu Y."/>
            <person name="Xu W."/>
            <person name="Pan J."/>
            <person name="Luo Z.H."/>
            <person name="Li M."/>
        </authorList>
    </citation>
    <scope>NUCLEOTIDE SEQUENCE [LARGE SCALE GENOMIC DNA]</scope>
    <source>
        <strain evidence="5">SpSt-1224</strain>
    </source>
</reference>
<evidence type="ECO:0000256" key="2">
    <source>
        <dbReference type="HAMAP-Rule" id="MF_00549"/>
    </source>
</evidence>